<protein>
    <submittedName>
        <fullName evidence="3">Uncharacterized protein</fullName>
    </submittedName>
</protein>
<feature type="compositionally biased region" description="Basic and acidic residues" evidence="2">
    <location>
        <begin position="2263"/>
        <end position="2276"/>
    </location>
</feature>
<feature type="compositionally biased region" description="Polar residues" evidence="2">
    <location>
        <begin position="2122"/>
        <end position="2141"/>
    </location>
</feature>
<feature type="compositionally biased region" description="Basic and acidic residues" evidence="2">
    <location>
        <begin position="2100"/>
        <end position="2121"/>
    </location>
</feature>
<feature type="region of interest" description="Disordered" evidence="2">
    <location>
        <begin position="2439"/>
        <end position="2518"/>
    </location>
</feature>
<feature type="compositionally biased region" description="Basic and acidic residues" evidence="2">
    <location>
        <begin position="1891"/>
        <end position="1909"/>
    </location>
</feature>
<feature type="compositionally biased region" description="Acidic residues" evidence="2">
    <location>
        <begin position="557"/>
        <end position="566"/>
    </location>
</feature>
<feature type="region of interest" description="Disordered" evidence="2">
    <location>
        <begin position="777"/>
        <end position="798"/>
    </location>
</feature>
<feature type="region of interest" description="Disordered" evidence="2">
    <location>
        <begin position="513"/>
        <end position="534"/>
    </location>
</feature>
<feature type="compositionally biased region" description="Basic and acidic residues" evidence="2">
    <location>
        <begin position="1839"/>
        <end position="1857"/>
    </location>
</feature>
<feature type="region of interest" description="Disordered" evidence="2">
    <location>
        <begin position="1183"/>
        <end position="1231"/>
    </location>
</feature>
<accession>A0A433U6J8</accession>
<name>A0A433U6J8_ELYCH</name>
<feature type="compositionally biased region" description="Basic and acidic residues" evidence="2">
    <location>
        <begin position="1969"/>
        <end position="1984"/>
    </location>
</feature>
<evidence type="ECO:0000256" key="2">
    <source>
        <dbReference type="SAM" id="MobiDB-lite"/>
    </source>
</evidence>
<sequence length="2674" mass="295387">MPEHDHVSMKAEVDDVIQRTDCLSVSCNAPTEVTDAMNIETLLCEKQSSLLDVATDSCEDVKEEGCKVEYNSEVQPLNAFTYYDGEDDGKSYRTTKSMEEEENYKAFEPCTEKDNKVFETCIGGEKDDKAFDEDNKAFETCTGDEEDDKAFETCTGVEKDDKAFETFTGDEEDDKAFETFTGGEEDDKAFETFTSGGEESDKAFETFTGVEKDDKAFETFTSGEESDKAFETCTGDEERDKAFETYTGGEEDDKAFETCTGGEEDDKAFETFTGGEEDDKAFETCTGGEEDDKAFETFTGGEEDDKAFETCTGVEKDDKAFETCTGGEEDDKAFETCTGGEEDKAFETFTGVEEDDKAFETCTGGEEDDKAFETFTGGEEDDKAFETFTGGEEDDKAFETFTGVEEDDKAFETFTGGEKDDKAFDEDNKAFETFTGGEEDDKAFETCTGDEEDDKAFETFTGGEEDDKAFETCTGGEEDDKAFETFTSGEESDKAFETCAGVKEEDKAFDTFTGAEEDDKPFETRTDVEEGDKAFAENDKAFETFTSGEEDDKAFETFTGDEEDDKTFETFTGGEEDDKAFETFTGDEEDDKAFETCTGGEEDDKAFETFTAVERDYKAFETCTGDKEDDKAFETFTGVEKDDKVFDEDDKAFETFTGGEEDDKAFETFTGGEKDDKAFAEDDKVFENFTCDEEEDKIKHLKHVLDDKTFELCTGDEEEDDKAFATCTGGEGGNKTFAVDDKEFTEDDKAFAEDNKAFAEDNKAFAEDDKAFAEDDKAFETSTDDEEEDDKAFATCTGGEEGNKTFAVDDKAFAEDDKAFTEDEKAFAEESKAFTEDDKALEVGIDDEENNKVFEICTGYEEDNDAFAEDDKAFETCTGDEEDDKAFAEDDKAFETCAGDEEDDKAFAEDDKAFAEDDKAFETCTGDEEDDKAFAEDDKAFAEDDKAFAEDDKAFETCTGDEEDDKASAEDDKACAEDDKAIKTCTGDEEDYKAFAEDDKAFAEDDKAFETCAGYEENDKACAEDDKAIKTCTGDEEDHKAFAEDDKAFAEDDKAFETCTGGEDDKTFETCTGGEDDKALETRICEKEDYTSLKTVNMKSGENVSKMSNIVYSGNGDTYDTEFKYINTDVEDKCMSETIASGDEESEDYFRAEMALCTENHDKALKTTTTDCDDTENTVQIFNMGDKGSGDSVIETPTRSEVEAKREKRDKKRDGSEILTTDIDPEPMHSPHEVEVFDSTYVCDETYGSALDGTVADSGRAAGETACEAISSCDGDGDSYHTAVETSAVDPDRNLEGAGFETVCTDAGEEDIALVNASSVGNIEGFEGTFNAVLDCVTRDVSVKAGEIDVSDRQNDCTALDALATYTERPARESSRVQLEGLIHPGGETHPKPLVSVGPDRYVGGADNVLITLPISGEGSVDETFKTCIDYGREDDEIADGNKAQPYEYRDVTPEHAQHPSGLHNSNFETPQNLLSVKVEEDIEVLSTPHIDVENEQYSVLNAFHSESERDKTSTVSECRPVQDDTARFQVEDETEGSLREASHSDNSDDQVAFELSADKSINDEVHLTFYDDVGDEDGAYKKLSSSRVTVDDEKVSQQVCDSDMDSDGFEPRSSDNANTNKRPPSAPQSERGESQVTDSLHEDDPSEPTLSYSEGLRDQGIQTLYSSDDAEDEVPLHLPYSDVGDTGPQRLWTCGKHGTPYTCSLKGRDDRPPPNVSDSEGGRVKVPKNMSKKENDDKSPLELLNSEQRKENDYNNAQELCEVEPGTDVAQTLSEKEMESSVKSIQTSFTESDDATLPSDLSKTEQDDDKHTQQLYEKGTAMGVTQDLSKSETQNISESEKDKAAQELSITERTDENLTQNISESEKDKAAQELSVTEKTDENLTQNISESEKDKAAQELSVTEKTDENLTQNISESEKDKAAQDLSVTERTDENLTQNISESEKDKAAQDLSVTERTDENLTQNISESEKDKAAQDLSVTERTDDEVIPNLSKSDKDKAAQDLSVTERTDENLTQNISESEKDKAAQDLSVTERTDDEVIPNLSESDKDKAAQDLSVTERTDENLTQNISESEKDKAAQELSVTERTDENLTQNVSVTDDKDKAVQELSVNDRDNDDPTKNISETETEVKTTQTSFSSETEIDGDKVPSEVFDADISDAKDTQEFYKDKQGVHEHRIVMAATQDLSKSEASVETYTGVSKYAQTSFSDDDIGTPEMFENETGGDAYNATQELSRTETDRDEHIPEQELKLLDRVGPQRPHSSADRHGGDWDMKSKLSHSGKITEELDDNSSSKVCIDEAKETSEWRSDGSDKHSDNVALTNTFNSEYNANNTEGLSVCPAYEGNLACDKRLELFDSELGDSYAPGKIFLTIDAADGQSQLLKDLHGEDVDGGDESVSNQKQLSSTVKDVDVLKRFGATDDEEEKNREALVCLHSTGVDDEAEVQIDSPPSERGAREEFTDNGSFRVSQETAEKQQDLSITEDVHKKTPLCLSESEEDRNRVAQNLPGPQKKKNNKGCEIFSSEKVDGHGEEIPMLSPLFLDDDKSRPGDSFRSLKDADYSDSEVEKYNASVWNGLERIEGVDQCTTNVKLSMCQDDYSAGHGEEFLGTPYVWGVKGESLSQSDEDKDKGLQYEMLLARGRRARFQLAEVHTGDPCPAAGASRGGGSATRGRL</sequence>
<dbReference type="Proteomes" id="UP000271974">
    <property type="component" value="Unassembled WGS sequence"/>
</dbReference>
<feature type="compositionally biased region" description="Polar residues" evidence="2">
    <location>
        <begin position="2462"/>
        <end position="2471"/>
    </location>
</feature>
<feature type="compositionally biased region" description="Basic and acidic residues" evidence="2">
    <location>
        <begin position="1732"/>
        <end position="1741"/>
    </location>
</feature>
<feature type="coiled-coil region" evidence="1">
    <location>
        <begin position="742"/>
        <end position="776"/>
    </location>
</feature>
<feature type="compositionally biased region" description="Gly residues" evidence="2">
    <location>
        <begin position="2663"/>
        <end position="2674"/>
    </location>
</feature>
<reference evidence="3 4" key="1">
    <citation type="submission" date="2019-01" db="EMBL/GenBank/DDBJ databases">
        <title>A draft genome assembly of the solar-powered sea slug Elysia chlorotica.</title>
        <authorList>
            <person name="Cai H."/>
            <person name="Li Q."/>
            <person name="Fang X."/>
            <person name="Li J."/>
            <person name="Curtis N.E."/>
            <person name="Altenburger A."/>
            <person name="Shibata T."/>
            <person name="Feng M."/>
            <person name="Maeda T."/>
            <person name="Schwartz J.A."/>
            <person name="Shigenobu S."/>
            <person name="Lundholm N."/>
            <person name="Nishiyama T."/>
            <person name="Yang H."/>
            <person name="Hasebe M."/>
            <person name="Li S."/>
            <person name="Pierce S.K."/>
            <person name="Wang J."/>
        </authorList>
    </citation>
    <scope>NUCLEOTIDE SEQUENCE [LARGE SCALE GENOMIC DNA]</scope>
    <source>
        <strain evidence="3">EC2010</strain>
        <tissue evidence="3">Whole organism of an adult</tissue>
    </source>
</reference>
<keyword evidence="4" id="KW-1185">Reference proteome</keyword>
<feature type="compositionally biased region" description="Polar residues" evidence="2">
    <location>
        <begin position="1827"/>
        <end position="1838"/>
    </location>
</feature>
<feature type="compositionally biased region" description="Basic and acidic residues" evidence="2">
    <location>
        <begin position="2472"/>
        <end position="2487"/>
    </location>
</feature>
<feature type="compositionally biased region" description="Basic and acidic residues" evidence="2">
    <location>
        <begin position="2021"/>
        <end position="2036"/>
    </location>
</feature>
<feature type="compositionally biased region" description="Basic and acidic residues" evidence="2">
    <location>
        <begin position="1995"/>
        <end position="2013"/>
    </location>
</feature>
<gene>
    <name evidence="3" type="ORF">EGW08_002763</name>
</gene>
<evidence type="ECO:0000256" key="1">
    <source>
        <dbReference type="SAM" id="Coils"/>
    </source>
</evidence>
<comment type="caution">
    <text evidence="3">The sequence shown here is derived from an EMBL/GenBank/DDBJ whole genome shotgun (WGS) entry which is preliminary data.</text>
</comment>
<evidence type="ECO:0000313" key="3">
    <source>
        <dbReference type="EMBL" id="RUS89466.1"/>
    </source>
</evidence>
<feature type="region of interest" description="Disordered" evidence="2">
    <location>
        <begin position="1530"/>
        <end position="1549"/>
    </location>
</feature>
<dbReference type="EMBL" id="RQTK01000055">
    <property type="protein sequence ID" value="RUS89466.1"/>
    <property type="molecule type" value="Genomic_DNA"/>
</dbReference>
<feature type="compositionally biased region" description="Basic and acidic residues" evidence="2">
    <location>
        <begin position="521"/>
        <end position="534"/>
    </location>
</feature>
<feature type="compositionally biased region" description="Basic and acidic residues" evidence="2">
    <location>
        <begin position="1943"/>
        <end position="1961"/>
    </location>
</feature>
<feature type="compositionally biased region" description="Polar residues" evidence="2">
    <location>
        <begin position="1782"/>
        <end position="1791"/>
    </location>
</feature>
<organism evidence="3 4">
    <name type="scientific">Elysia chlorotica</name>
    <name type="common">Eastern emerald elysia</name>
    <name type="synonym">Sea slug</name>
    <dbReference type="NCBI Taxonomy" id="188477"/>
    <lineage>
        <taxon>Eukaryota</taxon>
        <taxon>Metazoa</taxon>
        <taxon>Spiralia</taxon>
        <taxon>Lophotrochozoa</taxon>
        <taxon>Mollusca</taxon>
        <taxon>Gastropoda</taxon>
        <taxon>Heterobranchia</taxon>
        <taxon>Euthyneura</taxon>
        <taxon>Panpulmonata</taxon>
        <taxon>Sacoglossa</taxon>
        <taxon>Placobranchoidea</taxon>
        <taxon>Plakobranchidae</taxon>
        <taxon>Elysia</taxon>
    </lineage>
</organism>
<feature type="region of interest" description="Disordered" evidence="2">
    <location>
        <begin position="557"/>
        <end position="577"/>
    </location>
</feature>
<dbReference type="STRING" id="188477.A0A433U6J8"/>
<feature type="region of interest" description="Disordered" evidence="2">
    <location>
        <begin position="1584"/>
        <end position="2149"/>
    </location>
</feature>
<proteinExistence type="predicted"/>
<feature type="compositionally biased region" description="Basic and acidic residues" evidence="2">
    <location>
        <begin position="1530"/>
        <end position="1547"/>
    </location>
</feature>
<feature type="compositionally biased region" description="Basic and acidic residues" evidence="2">
    <location>
        <begin position="1803"/>
        <end position="1813"/>
    </location>
</feature>
<feature type="compositionally biased region" description="Basic and acidic residues" evidence="2">
    <location>
        <begin position="2047"/>
        <end position="2065"/>
    </location>
</feature>
<dbReference type="OrthoDB" id="8962558at2759"/>
<evidence type="ECO:0000313" key="4">
    <source>
        <dbReference type="Proteomes" id="UP000271974"/>
    </source>
</evidence>
<feature type="region of interest" description="Disordered" evidence="2">
    <location>
        <begin position="2206"/>
        <end position="2293"/>
    </location>
</feature>
<feature type="compositionally biased region" description="Basic and acidic residues" evidence="2">
    <location>
        <begin position="1198"/>
        <end position="1216"/>
    </location>
</feature>
<keyword evidence="1" id="KW-0175">Coiled coil</keyword>
<feature type="compositionally biased region" description="Basic and acidic residues" evidence="2">
    <location>
        <begin position="1917"/>
        <end position="1935"/>
    </location>
</feature>
<feature type="compositionally biased region" description="Basic and acidic residues" evidence="2">
    <location>
        <begin position="1865"/>
        <end position="1883"/>
    </location>
</feature>
<feature type="region of interest" description="Disordered" evidence="2">
    <location>
        <begin position="2655"/>
        <end position="2674"/>
    </location>
</feature>
<feature type="compositionally biased region" description="Basic and acidic residues" evidence="2">
    <location>
        <begin position="2073"/>
        <end position="2091"/>
    </location>
</feature>
<feature type="compositionally biased region" description="Basic and acidic residues" evidence="2">
    <location>
        <begin position="2235"/>
        <end position="2254"/>
    </location>
</feature>